<evidence type="ECO:0000313" key="1">
    <source>
        <dbReference type="EMBL" id="KAF7809106.1"/>
    </source>
</evidence>
<comment type="caution">
    <text evidence="1">The sequence shown here is derived from an EMBL/GenBank/DDBJ whole genome shotgun (WGS) entry which is preliminary data.</text>
</comment>
<dbReference type="EMBL" id="JAAIUW010000011">
    <property type="protein sequence ID" value="KAF7809106.1"/>
    <property type="molecule type" value="Genomic_DNA"/>
</dbReference>
<keyword evidence="2" id="KW-1185">Reference proteome</keyword>
<name>A0A834W803_9FABA</name>
<proteinExistence type="predicted"/>
<evidence type="ECO:0000313" key="2">
    <source>
        <dbReference type="Proteomes" id="UP000634136"/>
    </source>
</evidence>
<accession>A0A834W803</accession>
<reference evidence="1" key="1">
    <citation type="submission" date="2020-09" db="EMBL/GenBank/DDBJ databases">
        <title>Genome-Enabled Discovery of Anthraquinone Biosynthesis in Senna tora.</title>
        <authorList>
            <person name="Kang S.-H."/>
            <person name="Pandey R.P."/>
            <person name="Lee C.-M."/>
            <person name="Sim J.-S."/>
            <person name="Jeong J.-T."/>
            <person name="Choi B.-S."/>
            <person name="Jung M."/>
            <person name="Ginzburg D."/>
            <person name="Zhao K."/>
            <person name="Won S.Y."/>
            <person name="Oh T.-J."/>
            <person name="Yu Y."/>
            <person name="Kim N.-H."/>
            <person name="Lee O.R."/>
            <person name="Lee T.-H."/>
            <person name="Bashyal P."/>
            <person name="Kim T.-S."/>
            <person name="Lee W.-H."/>
            <person name="Kawkins C."/>
            <person name="Kim C.-K."/>
            <person name="Kim J.S."/>
            <person name="Ahn B.O."/>
            <person name="Rhee S.Y."/>
            <person name="Sohng J.K."/>
        </authorList>
    </citation>
    <scope>NUCLEOTIDE SEQUENCE</scope>
    <source>
        <tissue evidence="1">Leaf</tissue>
    </source>
</reference>
<sequence length="29" mass="3308">MQIMVKGEAMVYTCITHVMSHNNVNDEVI</sequence>
<protein>
    <submittedName>
        <fullName evidence="1">Uncharacterized protein</fullName>
    </submittedName>
</protein>
<gene>
    <name evidence="1" type="ORF">G2W53_035849</name>
</gene>
<dbReference type="AlphaFoldDB" id="A0A834W803"/>
<organism evidence="1 2">
    <name type="scientific">Senna tora</name>
    <dbReference type="NCBI Taxonomy" id="362788"/>
    <lineage>
        <taxon>Eukaryota</taxon>
        <taxon>Viridiplantae</taxon>
        <taxon>Streptophyta</taxon>
        <taxon>Embryophyta</taxon>
        <taxon>Tracheophyta</taxon>
        <taxon>Spermatophyta</taxon>
        <taxon>Magnoliopsida</taxon>
        <taxon>eudicotyledons</taxon>
        <taxon>Gunneridae</taxon>
        <taxon>Pentapetalae</taxon>
        <taxon>rosids</taxon>
        <taxon>fabids</taxon>
        <taxon>Fabales</taxon>
        <taxon>Fabaceae</taxon>
        <taxon>Caesalpinioideae</taxon>
        <taxon>Cassia clade</taxon>
        <taxon>Senna</taxon>
    </lineage>
</organism>
<dbReference type="Proteomes" id="UP000634136">
    <property type="component" value="Unassembled WGS sequence"/>
</dbReference>